<dbReference type="Proteomes" id="UP001479436">
    <property type="component" value="Unassembled WGS sequence"/>
</dbReference>
<evidence type="ECO:0000256" key="7">
    <source>
        <dbReference type="ARBA" id="ARBA00025043"/>
    </source>
</evidence>
<evidence type="ECO:0000313" key="9">
    <source>
        <dbReference type="EMBL" id="KAK9720605.1"/>
    </source>
</evidence>
<evidence type="ECO:0000256" key="2">
    <source>
        <dbReference type="ARBA" id="ARBA00005546"/>
    </source>
</evidence>
<evidence type="ECO:0000256" key="8">
    <source>
        <dbReference type="RuleBase" id="RU004398"/>
    </source>
</evidence>
<protein>
    <recommendedName>
        <fullName evidence="4">EKC/KEOPS complex subunit CGI121</fullName>
    </recommendedName>
    <alternativeName>
        <fullName evidence="3">EKC/KEOPS complex subunit cgi121</fullName>
    </alternativeName>
</protein>
<evidence type="ECO:0000256" key="1">
    <source>
        <dbReference type="ARBA" id="ARBA00004123"/>
    </source>
</evidence>
<keyword evidence="6 8" id="KW-0539">Nucleus</keyword>
<gene>
    <name evidence="9" type="ORF">K7432_004066</name>
</gene>
<accession>A0ABR2W5A6</accession>
<evidence type="ECO:0000256" key="3">
    <source>
        <dbReference type="ARBA" id="ARBA00015316"/>
    </source>
</evidence>
<comment type="function">
    <text evidence="7">Component of the EKC/KEOPS complex that is required for the formation of a threonylcarbamoyl group on adenosine at position 37 (t(6)A37) in tRNAs that read codons beginning with adenine. The complex is probably involved in the transfer of the threonylcarbamoyl moiety of threonylcarbamoyl-AMP (TC-AMP) to the N6 group of A37. CGI121 acts as an allosteric effector that regulates the t(6)A activity of the complex. The EKC/KEOPS complex also promotes both telomere uncapping and telomere elongation. The complex is required for efficient recruitment of transcriptional coactivators. CGI121 is not required for tRNA modification.</text>
</comment>
<evidence type="ECO:0000256" key="6">
    <source>
        <dbReference type="ARBA" id="ARBA00023242"/>
    </source>
</evidence>
<organism evidence="9 10">
    <name type="scientific">Basidiobolus ranarum</name>
    <dbReference type="NCBI Taxonomy" id="34480"/>
    <lineage>
        <taxon>Eukaryota</taxon>
        <taxon>Fungi</taxon>
        <taxon>Fungi incertae sedis</taxon>
        <taxon>Zoopagomycota</taxon>
        <taxon>Entomophthoromycotina</taxon>
        <taxon>Basidiobolomycetes</taxon>
        <taxon>Basidiobolales</taxon>
        <taxon>Basidiobolaceae</taxon>
        <taxon>Basidiobolus</taxon>
    </lineage>
</organism>
<dbReference type="InterPro" id="IPR036504">
    <property type="entry name" value="CGI121/TPRKB_sf"/>
</dbReference>
<dbReference type="SUPFAM" id="SSF143870">
    <property type="entry name" value="PF0523-like"/>
    <property type="match status" value="1"/>
</dbReference>
<name>A0ABR2W5A6_9FUNG</name>
<dbReference type="EMBL" id="JASJQH010007009">
    <property type="protein sequence ID" value="KAK9720605.1"/>
    <property type="molecule type" value="Genomic_DNA"/>
</dbReference>
<dbReference type="PANTHER" id="PTHR15840:SF10">
    <property type="entry name" value="EKC_KEOPS COMPLEX SUBUNIT TPRKB"/>
    <property type="match status" value="1"/>
</dbReference>
<dbReference type="PANTHER" id="PTHR15840">
    <property type="entry name" value="CGI-121 FAMILY MEMBER"/>
    <property type="match status" value="1"/>
</dbReference>
<keyword evidence="10" id="KW-1185">Reference proteome</keyword>
<evidence type="ECO:0000256" key="4">
    <source>
        <dbReference type="ARBA" id="ARBA00016009"/>
    </source>
</evidence>
<sequence length="177" mass="19603">MSVLTENPLYTQHGPVHIVLFENVQNAGEIKKQLSDVDLQPSCCFVDAKMILSTFQILVAANRALYMDSLGKLKTRNLLSETIFSLSPNMNIAQTLDRFGVKEDSTSLIGIKIGDVTEAELLQEFQSIVKGEVGKLEDIGKSVDMDLLQKMYKFNSTQATSDEIHNFVISSMALKGL</sequence>
<keyword evidence="5" id="KW-0819">tRNA processing</keyword>
<comment type="subcellular location">
    <subcellularLocation>
        <location evidence="1">Nucleus</location>
    </subcellularLocation>
</comment>
<dbReference type="InterPro" id="IPR013926">
    <property type="entry name" value="CGI121/TPRKB"/>
</dbReference>
<comment type="similarity">
    <text evidence="2 8">Belongs to the CGI121/TPRKB family.</text>
</comment>
<evidence type="ECO:0000256" key="5">
    <source>
        <dbReference type="ARBA" id="ARBA00022694"/>
    </source>
</evidence>
<proteinExistence type="inferred from homology"/>
<dbReference type="Pfam" id="PF08617">
    <property type="entry name" value="CGI-121"/>
    <property type="match status" value="1"/>
</dbReference>
<dbReference type="Gene3D" id="3.30.2380.10">
    <property type="entry name" value="CGI121/TPRKB"/>
    <property type="match status" value="1"/>
</dbReference>
<evidence type="ECO:0000313" key="10">
    <source>
        <dbReference type="Proteomes" id="UP001479436"/>
    </source>
</evidence>
<reference evidence="9 10" key="1">
    <citation type="submission" date="2023-04" db="EMBL/GenBank/DDBJ databases">
        <title>Genome of Basidiobolus ranarum AG-B5.</title>
        <authorList>
            <person name="Stajich J.E."/>
            <person name="Carter-House D."/>
            <person name="Gryganskyi A."/>
        </authorList>
    </citation>
    <scope>NUCLEOTIDE SEQUENCE [LARGE SCALE GENOMIC DNA]</scope>
    <source>
        <strain evidence="9 10">AG-B5</strain>
    </source>
</reference>
<comment type="caution">
    <text evidence="9">The sequence shown here is derived from an EMBL/GenBank/DDBJ whole genome shotgun (WGS) entry which is preliminary data.</text>
</comment>